<gene>
    <name evidence="4" type="ORF">BCR21_05390</name>
</gene>
<dbReference type="PANTHER" id="PTHR13774:SF39">
    <property type="entry name" value="BIOSYNTHESIS PROTEIN, PUTATIVE-RELATED"/>
    <property type="match status" value="1"/>
</dbReference>
<evidence type="ECO:0000313" key="5">
    <source>
        <dbReference type="Proteomes" id="UP000094068"/>
    </source>
</evidence>
<dbReference type="PIRSF" id="PIRSF016184">
    <property type="entry name" value="PhzC_PhzF"/>
    <property type="match status" value="1"/>
</dbReference>
<dbReference type="NCBIfam" id="TIGR00654">
    <property type="entry name" value="PhzF_family"/>
    <property type="match status" value="1"/>
</dbReference>
<dbReference type="Proteomes" id="UP000094068">
    <property type="component" value="Unassembled WGS sequence"/>
</dbReference>
<name>A0A1E5GP04_9ENTE</name>
<proteinExistence type="inferred from homology"/>
<comment type="similarity">
    <text evidence="1">Belongs to the PhzF family.</text>
</comment>
<organism evidence="4 5">
    <name type="scientific">Enterococcus ureasiticus</name>
    <dbReference type="NCBI Taxonomy" id="903984"/>
    <lineage>
        <taxon>Bacteria</taxon>
        <taxon>Bacillati</taxon>
        <taxon>Bacillota</taxon>
        <taxon>Bacilli</taxon>
        <taxon>Lactobacillales</taxon>
        <taxon>Enterococcaceae</taxon>
        <taxon>Enterococcus</taxon>
    </lineage>
</organism>
<dbReference type="Pfam" id="PF02567">
    <property type="entry name" value="PhzC-PhzF"/>
    <property type="match status" value="1"/>
</dbReference>
<dbReference type="AlphaFoldDB" id="A0A1E5GP04"/>
<dbReference type="STRING" id="903984.BCR21_05390"/>
<evidence type="ECO:0000256" key="1">
    <source>
        <dbReference type="ARBA" id="ARBA00008270"/>
    </source>
</evidence>
<dbReference type="SUPFAM" id="SSF54506">
    <property type="entry name" value="Diaminopimelate epimerase-like"/>
    <property type="match status" value="1"/>
</dbReference>
<sequence length="285" mass="32259">MTISVYVASAFSKDHKGGNKAGVVLMENPLTTTQKMAIAKQLGYAETAFISESASADYKFEYFTPKEEVDLCGHATIGSFTILKHLKKLFRSRYTIETNSGVLTITIKDDIIFMEQNKPIFYDILSSNEFSDCFDIKDINNQYPIQIVSTGLKDILIPIKNEIRLDELQPNFEKIKEISKYYTVVGMHLYAFKDDRIICRNFAPLYDINEEAATGTSNGALACYLHEQHSLQKEIYVFEQGYSLGSPSEILVKLATDSKNEIEKVYVGGKGYYCETKCIDVEEIK</sequence>
<feature type="active site" evidence="3">
    <location>
        <position position="46"/>
    </location>
</feature>
<evidence type="ECO:0000256" key="2">
    <source>
        <dbReference type="ARBA" id="ARBA00023235"/>
    </source>
</evidence>
<dbReference type="RefSeq" id="WP_069645453.1">
    <property type="nucleotide sequence ID" value="NZ_MIJZ01000001.1"/>
</dbReference>
<evidence type="ECO:0000313" key="4">
    <source>
        <dbReference type="EMBL" id="OEG14423.1"/>
    </source>
</evidence>
<evidence type="ECO:0000256" key="3">
    <source>
        <dbReference type="PIRSR" id="PIRSR016184-1"/>
    </source>
</evidence>
<keyword evidence="5" id="KW-1185">Reference proteome</keyword>
<protein>
    <submittedName>
        <fullName evidence="4">Phenazine biosynthesis protein PhzF</fullName>
    </submittedName>
</protein>
<dbReference type="GO" id="GO:0016853">
    <property type="term" value="F:isomerase activity"/>
    <property type="evidence" value="ECO:0007669"/>
    <property type="project" value="UniProtKB-KW"/>
</dbReference>
<dbReference type="Gene3D" id="3.10.310.10">
    <property type="entry name" value="Diaminopimelate Epimerase, Chain A, domain 1"/>
    <property type="match status" value="2"/>
</dbReference>
<dbReference type="InterPro" id="IPR003719">
    <property type="entry name" value="Phenazine_PhzF-like"/>
</dbReference>
<reference evidence="5" key="1">
    <citation type="submission" date="2016-09" db="EMBL/GenBank/DDBJ databases">
        <authorList>
            <person name="Gulvik C.A."/>
        </authorList>
    </citation>
    <scope>NUCLEOTIDE SEQUENCE [LARGE SCALE GENOMIC DNA]</scope>
    <source>
        <strain evidence="5">DSM 23328</strain>
    </source>
</reference>
<dbReference type="OrthoDB" id="9788221at2"/>
<dbReference type="PANTHER" id="PTHR13774">
    <property type="entry name" value="PHENAZINE BIOSYNTHESIS PROTEIN"/>
    <property type="match status" value="1"/>
</dbReference>
<dbReference type="EMBL" id="MIJZ01000001">
    <property type="protein sequence ID" value="OEG14423.1"/>
    <property type="molecule type" value="Genomic_DNA"/>
</dbReference>
<dbReference type="GO" id="GO:0005737">
    <property type="term" value="C:cytoplasm"/>
    <property type="evidence" value="ECO:0007669"/>
    <property type="project" value="TreeGrafter"/>
</dbReference>
<accession>A0A1E5GP04</accession>
<keyword evidence="2" id="KW-0413">Isomerase</keyword>
<comment type="caution">
    <text evidence="4">The sequence shown here is derived from an EMBL/GenBank/DDBJ whole genome shotgun (WGS) entry which is preliminary data.</text>
</comment>